<dbReference type="AlphaFoldDB" id="R8DEK6"/>
<dbReference type="GO" id="GO:0000731">
    <property type="term" value="P:DNA synthesis involved in DNA repair"/>
    <property type="evidence" value="ECO:0007669"/>
    <property type="project" value="TreeGrafter"/>
</dbReference>
<dbReference type="InterPro" id="IPR003959">
    <property type="entry name" value="ATPase_AAA_core"/>
</dbReference>
<sequence>MELVYAWMEKFRNYKDVELNFSEKFIIKFDKNNNSIKITPNKSYIAIYPEYITNINAIVGKNGVGKTNLLDVLGLRSNDRNKNNAEFEMRYKKGKGPIYRVPDDIEAGIKHSIYFFIYYIGKDDNDQDLFCFEGNDIESFQSIIKFEPGTGLDIEYWMSKYWFAFICTYRDEMLIHKYDLNVNFGGDRTELHEDEMRYFRDTRSEQDKLVIISLRENLSDKYYNYSSTKPIDDHKISVPRRIAYFQSNLLAMKVQMLYKQLHKPKRLMFQNDTYTLKISYISDSFSDGIDDKNRLMLHFLYSELNKREKEVYKVLDSFVQYCFRSFRNGMGLNTEDLLSGINVKEVSRKGYKEYYLNIIKKLTSIYIEDKEDAQHYLKCYTDLANELSKNKSFKFHKNYISIDITKQVNMKEILQVIDVTVDEKIKSELNETYKVFSGFFDYSIENLSDGEAAYLGFFASLYEQVSLLTPNKEKYIILLDEPESRMHPELTRNFINDMIPFLRDLSEGKKKFQVVISTHSPFILSDIQSTNIIYLEKDSTGYCKPVKRMLNTFGANIHTLLKDGFFMSSTMGEFATNKIKEVISSINDSGIEDVTEEQKSEWLYIINSIGEPLIQNRIMKMFNDKFSLNYTDLYNENLKLKGKLKKYEEPRKILDTIEVLMKQIEKLQIHVNELEEKQNDKN</sequence>
<dbReference type="PANTHER" id="PTHR32182:SF25">
    <property type="entry name" value="SLR1056 PROTEIN"/>
    <property type="match status" value="1"/>
</dbReference>
<dbReference type="PATRIC" id="fig|1053205.3.peg.718"/>
<dbReference type="PANTHER" id="PTHR32182">
    <property type="entry name" value="DNA REPLICATION AND REPAIR PROTEIN RECF"/>
    <property type="match status" value="1"/>
</dbReference>
<dbReference type="SUPFAM" id="SSF52540">
    <property type="entry name" value="P-loop containing nucleoside triphosphate hydrolases"/>
    <property type="match status" value="1"/>
</dbReference>
<evidence type="ECO:0000313" key="2">
    <source>
        <dbReference type="EMBL" id="EOO22281.1"/>
    </source>
</evidence>
<dbReference type="GO" id="GO:0005524">
    <property type="term" value="F:ATP binding"/>
    <property type="evidence" value="ECO:0007669"/>
    <property type="project" value="InterPro"/>
</dbReference>
<reference evidence="2 3" key="1">
    <citation type="submission" date="2012-12" db="EMBL/GenBank/DDBJ databases">
        <title>The Genome Sequence of Bacillus cereus HuA3-9.</title>
        <authorList>
            <consortium name="The Broad Institute Genome Sequencing Platform"/>
            <consortium name="The Broad Institute Genome Sequencing Center for Infectious Disease"/>
            <person name="Feldgarden M."/>
            <person name="Van der Auwera G.A."/>
            <person name="Mahillon J."/>
            <person name="Duprez V."/>
            <person name="Timmery S."/>
            <person name="Mattelet C."/>
            <person name="Dierick K."/>
            <person name="Sun M."/>
            <person name="Yu Z."/>
            <person name="Zhu L."/>
            <person name="Hu X."/>
            <person name="Shank E.B."/>
            <person name="Swiecicka I."/>
            <person name="Hansen B.M."/>
            <person name="Andrup L."/>
            <person name="Walker B."/>
            <person name="Young S.K."/>
            <person name="Zeng Q."/>
            <person name="Gargeya S."/>
            <person name="Fitzgerald M."/>
            <person name="Haas B."/>
            <person name="Abouelleil A."/>
            <person name="Alvarado L."/>
            <person name="Arachchi H.M."/>
            <person name="Berlin A.M."/>
            <person name="Chapman S.B."/>
            <person name="Dewar J."/>
            <person name="Goldberg J."/>
            <person name="Griggs A."/>
            <person name="Gujja S."/>
            <person name="Hansen M."/>
            <person name="Howarth C."/>
            <person name="Imamovic A."/>
            <person name="Larimer J."/>
            <person name="McCowan C."/>
            <person name="Murphy C."/>
            <person name="Neiman D."/>
            <person name="Pearson M."/>
            <person name="Priest M."/>
            <person name="Roberts A."/>
            <person name="Saif S."/>
            <person name="Shea T."/>
            <person name="Sisk P."/>
            <person name="Sykes S."/>
            <person name="Wortman J."/>
            <person name="Nusbaum C."/>
            <person name="Birren B."/>
        </authorList>
    </citation>
    <scope>NUCLEOTIDE SEQUENCE [LARGE SCALE GENOMIC DNA]</scope>
    <source>
        <strain evidence="2 3">HuA3-9</strain>
    </source>
</reference>
<evidence type="ECO:0000313" key="3">
    <source>
        <dbReference type="Proteomes" id="UP000014003"/>
    </source>
</evidence>
<dbReference type="Proteomes" id="UP000014003">
    <property type="component" value="Unassembled WGS sequence"/>
</dbReference>
<dbReference type="Pfam" id="PF13304">
    <property type="entry name" value="AAA_21"/>
    <property type="match status" value="2"/>
</dbReference>
<dbReference type="GO" id="GO:0006302">
    <property type="term" value="P:double-strand break repair"/>
    <property type="evidence" value="ECO:0007669"/>
    <property type="project" value="TreeGrafter"/>
</dbReference>
<dbReference type="RefSeq" id="WP_016094433.1">
    <property type="nucleotide sequence ID" value="NZ_KB976125.1"/>
</dbReference>
<dbReference type="Gene3D" id="3.40.50.300">
    <property type="entry name" value="P-loop containing nucleotide triphosphate hydrolases"/>
    <property type="match status" value="2"/>
</dbReference>
<proteinExistence type="predicted"/>
<feature type="domain" description="ATPase AAA-type core" evidence="1">
    <location>
        <begin position="55"/>
        <end position="116"/>
    </location>
</feature>
<accession>R8DEK6</accession>
<dbReference type="InterPro" id="IPR027417">
    <property type="entry name" value="P-loop_NTPase"/>
</dbReference>
<dbReference type="EMBL" id="AHDZ01000004">
    <property type="protein sequence ID" value="EOO22281.1"/>
    <property type="molecule type" value="Genomic_DNA"/>
</dbReference>
<gene>
    <name evidence="2" type="ORF">IGA_00700</name>
</gene>
<organism evidence="2 3">
    <name type="scientific">Bacillus cereus HuA3-9</name>
    <dbReference type="NCBI Taxonomy" id="1053205"/>
    <lineage>
        <taxon>Bacteria</taxon>
        <taxon>Bacillati</taxon>
        <taxon>Bacillota</taxon>
        <taxon>Bacilli</taxon>
        <taxon>Bacillales</taxon>
        <taxon>Bacillaceae</taxon>
        <taxon>Bacillus</taxon>
        <taxon>Bacillus cereus group</taxon>
    </lineage>
</organism>
<protein>
    <recommendedName>
        <fullName evidence="1">ATPase AAA-type core domain-containing protein</fullName>
    </recommendedName>
</protein>
<feature type="domain" description="ATPase AAA-type core" evidence="1">
    <location>
        <begin position="443"/>
        <end position="525"/>
    </location>
</feature>
<dbReference type="HOGENOM" id="CLU_029328_0_0_9"/>
<dbReference type="GO" id="GO:0016887">
    <property type="term" value="F:ATP hydrolysis activity"/>
    <property type="evidence" value="ECO:0007669"/>
    <property type="project" value="InterPro"/>
</dbReference>
<name>R8DEK6_BACCE</name>
<comment type="caution">
    <text evidence="2">The sequence shown here is derived from an EMBL/GenBank/DDBJ whole genome shotgun (WGS) entry which is preliminary data.</text>
</comment>
<evidence type="ECO:0000259" key="1">
    <source>
        <dbReference type="Pfam" id="PF13304"/>
    </source>
</evidence>